<name>A0ABT9A2L3_9SPHN</name>
<keyword evidence="2" id="KW-1185">Reference proteome</keyword>
<dbReference type="Proteomes" id="UP001176468">
    <property type="component" value="Unassembled WGS sequence"/>
</dbReference>
<proteinExistence type="predicted"/>
<evidence type="ECO:0000313" key="1">
    <source>
        <dbReference type="EMBL" id="MDO7842962.1"/>
    </source>
</evidence>
<accession>A0ABT9A2L3</accession>
<comment type="caution">
    <text evidence="1">The sequence shown here is derived from an EMBL/GenBank/DDBJ whole genome shotgun (WGS) entry which is preliminary data.</text>
</comment>
<sequence>MRTKLSVCRRKARFATAREAVLGAEGWGLPLRQYRCDRCFQFHLTSRTKGKRVMRVVG</sequence>
<dbReference type="EMBL" id="JAUQSZ010000007">
    <property type="protein sequence ID" value="MDO7842962.1"/>
    <property type="molecule type" value="Genomic_DNA"/>
</dbReference>
<dbReference type="RefSeq" id="WP_304561422.1">
    <property type="nucleotide sequence ID" value="NZ_JAUQSZ010000007.1"/>
</dbReference>
<protein>
    <submittedName>
        <fullName evidence="1">Uncharacterized protein</fullName>
    </submittedName>
</protein>
<reference evidence="1" key="1">
    <citation type="submission" date="2023-07" db="EMBL/GenBank/DDBJ databases">
        <authorList>
            <person name="Kim M.K."/>
        </authorList>
    </citation>
    <scope>NUCLEOTIDE SEQUENCE</scope>
    <source>
        <strain evidence="1">CA1-15</strain>
    </source>
</reference>
<evidence type="ECO:0000313" key="2">
    <source>
        <dbReference type="Proteomes" id="UP001176468"/>
    </source>
</evidence>
<gene>
    <name evidence="1" type="ORF">Q5H94_11550</name>
</gene>
<organism evidence="1 2">
    <name type="scientific">Sphingomonas immobilis</name>
    <dbReference type="NCBI Taxonomy" id="3063997"/>
    <lineage>
        <taxon>Bacteria</taxon>
        <taxon>Pseudomonadati</taxon>
        <taxon>Pseudomonadota</taxon>
        <taxon>Alphaproteobacteria</taxon>
        <taxon>Sphingomonadales</taxon>
        <taxon>Sphingomonadaceae</taxon>
        <taxon>Sphingomonas</taxon>
    </lineage>
</organism>